<gene>
    <name evidence="2" type="ORF">TARUN_8351</name>
</gene>
<accession>A0A395NCQ2</accession>
<evidence type="ECO:0000313" key="3">
    <source>
        <dbReference type="Proteomes" id="UP000266272"/>
    </source>
</evidence>
<feature type="region of interest" description="Disordered" evidence="1">
    <location>
        <begin position="206"/>
        <end position="225"/>
    </location>
</feature>
<evidence type="ECO:0000256" key="1">
    <source>
        <dbReference type="SAM" id="MobiDB-lite"/>
    </source>
</evidence>
<feature type="region of interest" description="Disordered" evidence="1">
    <location>
        <begin position="1"/>
        <end position="48"/>
    </location>
</feature>
<name>A0A395NCQ2_TRIAR</name>
<dbReference type="EMBL" id="PXOA01000593">
    <property type="protein sequence ID" value="RFU73890.1"/>
    <property type="molecule type" value="Genomic_DNA"/>
</dbReference>
<feature type="region of interest" description="Disordered" evidence="1">
    <location>
        <begin position="62"/>
        <end position="89"/>
    </location>
</feature>
<evidence type="ECO:0000313" key="2">
    <source>
        <dbReference type="EMBL" id="RFU73890.1"/>
    </source>
</evidence>
<dbReference type="AlphaFoldDB" id="A0A395NCQ2"/>
<protein>
    <submittedName>
        <fullName evidence="2">Uncharacterized protein</fullName>
    </submittedName>
</protein>
<keyword evidence="3" id="KW-1185">Reference proteome</keyword>
<organism evidence="2 3">
    <name type="scientific">Trichoderma arundinaceum</name>
    <dbReference type="NCBI Taxonomy" id="490622"/>
    <lineage>
        <taxon>Eukaryota</taxon>
        <taxon>Fungi</taxon>
        <taxon>Dikarya</taxon>
        <taxon>Ascomycota</taxon>
        <taxon>Pezizomycotina</taxon>
        <taxon>Sordariomycetes</taxon>
        <taxon>Hypocreomycetidae</taxon>
        <taxon>Hypocreales</taxon>
        <taxon>Hypocreaceae</taxon>
        <taxon>Trichoderma</taxon>
    </lineage>
</organism>
<dbReference type="Proteomes" id="UP000266272">
    <property type="component" value="Unassembled WGS sequence"/>
</dbReference>
<proteinExistence type="predicted"/>
<comment type="caution">
    <text evidence="2">The sequence shown here is derived from an EMBL/GenBank/DDBJ whole genome shotgun (WGS) entry which is preliminary data.</text>
</comment>
<reference evidence="2 3" key="1">
    <citation type="journal article" date="2018" name="PLoS Pathog.">
        <title>Evolution of structural diversity of trichothecenes, a family of toxins produced by plant pathogenic and entomopathogenic fungi.</title>
        <authorList>
            <person name="Proctor R.H."/>
            <person name="McCormick S.P."/>
            <person name="Kim H.S."/>
            <person name="Cardoza R.E."/>
            <person name="Stanley A.M."/>
            <person name="Lindo L."/>
            <person name="Kelly A."/>
            <person name="Brown D.W."/>
            <person name="Lee T."/>
            <person name="Vaughan M.M."/>
            <person name="Alexander N.J."/>
            <person name="Busman M."/>
            <person name="Gutierrez S."/>
        </authorList>
    </citation>
    <scope>NUCLEOTIDE SEQUENCE [LARGE SCALE GENOMIC DNA]</scope>
    <source>
        <strain evidence="2 3">IBT 40837</strain>
    </source>
</reference>
<sequence>MAVQRQWSFGRGDASPLLRRGRGGRGADPDDDDGDAGVESTGTGTNVGTWYLRAAPEPAADATPVAGAASPAALPGVGRSSHESGAAQGTKYRSSLGSVLGTLRCFSVRAATSLAALAGFAGGRKVQWPRALRRGSPPTNCANLEPLRLGVDVRATLLADEALANAVLVGGTPQGPRAKGEAPDTYTDGLQYKHPRAATGLPGAALSQARGLGSSGSPVGRGPAQAQGILQRSKLSVGCSAHAMRMRVQVALRGVHPAPCHGQQS</sequence>
<feature type="compositionally biased region" description="Low complexity" evidence="1">
    <location>
        <begin position="62"/>
        <end position="75"/>
    </location>
</feature>